<comment type="caution">
    <text evidence="9">The sequence shown here is derived from an EMBL/GenBank/DDBJ whole genome shotgun (WGS) entry which is preliminary data.</text>
</comment>
<reference evidence="9 10" key="1">
    <citation type="submission" date="2024-09" db="EMBL/GenBank/DDBJ databases">
        <title>Chromosome-scale assembly of Riccia sorocarpa.</title>
        <authorList>
            <person name="Paukszto L."/>
        </authorList>
    </citation>
    <scope>NUCLEOTIDE SEQUENCE [LARGE SCALE GENOMIC DNA]</scope>
    <source>
        <strain evidence="9">LP-2024</strain>
        <tissue evidence="9">Aerial parts of the thallus</tissue>
    </source>
</reference>
<accession>A0ABD3IB01</accession>
<comment type="subcellular location">
    <subcellularLocation>
        <location evidence="1">Mitochondrion</location>
    </subcellularLocation>
</comment>
<evidence type="ECO:0000256" key="5">
    <source>
        <dbReference type="ARBA" id="ARBA00023274"/>
    </source>
</evidence>
<evidence type="ECO:0000259" key="8">
    <source>
        <dbReference type="Pfam" id="PF10484"/>
    </source>
</evidence>
<feature type="region of interest" description="Disordered" evidence="7">
    <location>
        <begin position="141"/>
        <end position="187"/>
    </location>
</feature>
<dbReference type="InterPro" id="IPR023611">
    <property type="entry name" value="mS23_dom_met"/>
</dbReference>
<evidence type="ECO:0000256" key="2">
    <source>
        <dbReference type="ARBA" id="ARBA00009864"/>
    </source>
</evidence>
<dbReference type="CDD" id="cd23701">
    <property type="entry name" value="At1g26750"/>
    <property type="match status" value="1"/>
</dbReference>
<proteinExistence type="inferred from homology"/>
<sequence length="187" mass="21350">MNQELRVVGHQEGKSGQNFTDSAFETVNMSFMKGDLLTKTRRLIKGGIKKKPLWFDAVAHFPPQSIRVRDGKAPKIELPEDRLIKAYFARHPEARCQTFDLNSFEPPVARKFAWRVLELLDRGFSEAWARDVAEADLTAEENAKRKRDLREGRPLAKTAIEEAQEEDWANMANGVRNMQPRGSPDSL</sequence>
<dbReference type="EMBL" id="JBJQOH010000001">
    <property type="protein sequence ID" value="KAL3699892.1"/>
    <property type="molecule type" value="Genomic_DNA"/>
</dbReference>
<evidence type="ECO:0000313" key="9">
    <source>
        <dbReference type="EMBL" id="KAL3699892.1"/>
    </source>
</evidence>
<protein>
    <recommendedName>
        <fullName evidence="6">Small ribosomal subunit protein mS23</fullName>
    </recommendedName>
</protein>
<dbReference type="InterPro" id="IPR059242">
    <property type="entry name" value="mS23_dom"/>
</dbReference>
<name>A0ABD3IB01_9MARC</name>
<gene>
    <name evidence="9" type="ORF">R1sor_017914</name>
</gene>
<keyword evidence="4" id="KW-0496">Mitochondrion</keyword>
<evidence type="ECO:0000256" key="7">
    <source>
        <dbReference type="SAM" id="MobiDB-lite"/>
    </source>
</evidence>
<evidence type="ECO:0000256" key="6">
    <source>
        <dbReference type="ARBA" id="ARBA00035137"/>
    </source>
</evidence>
<dbReference type="AlphaFoldDB" id="A0ABD3IB01"/>
<keyword evidence="10" id="KW-1185">Reference proteome</keyword>
<dbReference type="PANTHER" id="PTHR35693:SF1">
    <property type="entry name" value="EXPRESSED PROTEIN"/>
    <property type="match status" value="1"/>
</dbReference>
<keyword evidence="3" id="KW-0689">Ribosomal protein</keyword>
<evidence type="ECO:0000256" key="4">
    <source>
        <dbReference type="ARBA" id="ARBA00023128"/>
    </source>
</evidence>
<evidence type="ECO:0000256" key="1">
    <source>
        <dbReference type="ARBA" id="ARBA00004173"/>
    </source>
</evidence>
<keyword evidence="5" id="KW-0687">Ribonucleoprotein</keyword>
<dbReference type="Pfam" id="PF10484">
    <property type="entry name" value="MRP-S23"/>
    <property type="match status" value="1"/>
</dbReference>
<evidence type="ECO:0000313" key="10">
    <source>
        <dbReference type="Proteomes" id="UP001633002"/>
    </source>
</evidence>
<evidence type="ECO:0000256" key="3">
    <source>
        <dbReference type="ARBA" id="ARBA00022980"/>
    </source>
</evidence>
<comment type="similarity">
    <text evidence="2">Belongs to the mitochondrion-specific ribosomal protein mS23 family.</text>
</comment>
<feature type="domain" description="Small ribosomal subunit protein mS23 conserved" evidence="8">
    <location>
        <begin position="34"/>
        <end position="86"/>
    </location>
</feature>
<dbReference type="PANTHER" id="PTHR35693">
    <property type="entry name" value="EXPRESSED PROTEIN"/>
    <property type="match status" value="1"/>
</dbReference>
<dbReference type="Proteomes" id="UP001633002">
    <property type="component" value="Unassembled WGS sequence"/>
</dbReference>
<organism evidence="9 10">
    <name type="scientific">Riccia sorocarpa</name>
    <dbReference type="NCBI Taxonomy" id="122646"/>
    <lineage>
        <taxon>Eukaryota</taxon>
        <taxon>Viridiplantae</taxon>
        <taxon>Streptophyta</taxon>
        <taxon>Embryophyta</taxon>
        <taxon>Marchantiophyta</taxon>
        <taxon>Marchantiopsida</taxon>
        <taxon>Marchantiidae</taxon>
        <taxon>Marchantiales</taxon>
        <taxon>Ricciaceae</taxon>
        <taxon>Riccia</taxon>
    </lineage>
</organism>